<keyword evidence="2" id="KW-0812">Transmembrane</keyword>
<dbReference type="SUPFAM" id="SSF110997">
    <property type="entry name" value="Sporulation related repeat"/>
    <property type="match status" value="1"/>
</dbReference>
<keyword evidence="2" id="KW-1133">Transmembrane helix</keyword>
<dbReference type="PANTHER" id="PTHR38687">
    <property type="entry name" value="CELL DIVISION PROTEIN DEDD-RELATED"/>
    <property type="match status" value="1"/>
</dbReference>
<keyword evidence="5" id="KW-1185">Reference proteome</keyword>
<evidence type="ECO:0000256" key="1">
    <source>
        <dbReference type="SAM" id="MobiDB-lite"/>
    </source>
</evidence>
<protein>
    <submittedName>
        <fullName evidence="4">SPOR domain-containing protein</fullName>
    </submittedName>
</protein>
<evidence type="ECO:0000313" key="5">
    <source>
        <dbReference type="Proteomes" id="UP001371218"/>
    </source>
</evidence>
<organism evidence="4 5">
    <name type="scientific">Ideonella lacteola</name>
    <dbReference type="NCBI Taxonomy" id="2984193"/>
    <lineage>
        <taxon>Bacteria</taxon>
        <taxon>Pseudomonadati</taxon>
        <taxon>Pseudomonadota</taxon>
        <taxon>Betaproteobacteria</taxon>
        <taxon>Burkholderiales</taxon>
        <taxon>Sphaerotilaceae</taxon>
        <taxon>Ideonella</taxon>
    </lineage>
</organism>
<sequence>MREARAKARRRLIGAAVLLGIGIIGFPLLFETQPRPIAVDIPIEIPSRDAVPPLVAPASRSSRSQPVARPPIEQPPANTVADVAPRVPATASSSDTASAQPKPAAPKPAEPKPETRPAPKPADPPKPEPKPEPKPPATRPVEAPKPADSARNADAKDDEGRFVVQIGAFAEAASAREARMKVEGMGLKTYTQVIESDTGRRIRVRVGPYATKAEADKAAAKIKSGGLQAAVLKL</sequence>
<proteinExistence type="predicted"/>
<dbReference type="RefSeq" id="WP_341427569.1">
    <property type="nucleotide sequence ID" value="NZ_JBBUTG010000014.1"/>
</dbReference>
<dbReference type="Pfam" id="PF05036">
    <property type="entry name" value="SPOR"/>
    <property type="match status" value="1"/>
</dbReference>
<dbReference type="PRINTS" id="PR01217">
    <property type="entry name" value="PRICHEXTENSN"/>
</dbReference>
<feature type="compositionally biased region" description="Low complexity" evidence="1">
    <location>
        <begin position="89"/>
        <end position="102"/>
    </location>
</feature>
<keyword evidence="2" id="KW-0472">Membrane</keyword>
<dbReference type="InterPro" id="IPR036680">
    <property type="entry name" value="SPOR-like_sf"/>
</dbReference>
<reference evidence="4 5" key="1">
    <citation type="submission" date="2024-04" db="EMBL/GenBank/DDBJ databases">
        <title>Novel species of the genus Ideonella isolated from streams.</title>
        <authorList>
            <person name="Lu H."/>
        </authorList>
    </citation>
    <scope>NUCLEOTIDE SEQUENCE [LARGE SCALE GENOMIC DNA]</scope>
    <source>
        <strain evidence="4 5">DXS29W</strain>
    </source>
</reference>
<dbReference type="InterPro" id="IPR052521">
    <property type="entry name" value="Cell_div_SPOR-domain"/>
</dbReference>
<feature type="transmembrane region" description="Helical" evidence="2">
    <location>
        <begin position="12"/>
        <end position="30"/>
    </location>
</feature>
<feature type="domain" description="SPOR" evidence="3">
    <location>
        <begin position="156"/>
        <end position="234"/>
    </location>
</feature>
<name>A0ABU9BTM0_9BURK</name>
<evidence type="ECO:0000256" key="2">
    <source>
        <dbReference type="SAM" id="Phobius"/>
    </source>
</evidence>
<dbReference type="InterPro" id="IPR007730">
    <property type="entry name" value="SPOR-like_dom"/>
</dbReference>
<dbReference type="Gene3D" id="3.30.70.1070">
    <property type="entry name" value="Sporulation related repeat"/>
    <property type="match status" value="1"/>
</dbReference>
<gene>
    <name evidence="4" type="ORF">AACH06_20220</name>
</gene>
<evidence type="ECO:0000313" key="4">
    <source>
        <dbReference type="EMBL" id="MEK8033151.1"/>
    </source>
</evidence>
<feature type="region of interest" description="Disordered" evidence="1">
    <location>
        <begin position="47"/>
        <end position="159"/>
    </location>
</feature>
<dbReference type="PROSITE" id="PS51724">
    <property type="entry name" value="SPOR"/>
    <property type="match status" value="1"/>
</dbReference>
<feature type="compositionally biased region" description="Basic and acidic residues" evidence="1">
    <location>
        <begin position="109"/>
        <end position="133"/>
    </location>
</feature>
<dbReference type="PANTHER" id="PTHR38687:SF1">
    <property type="entry name" value="CELL DIVISION PROTEIN DEDD"/>
    <property type="match status" value="1"/>
</dbReference>
<comment type="caution">
    <text evidence="4">The sequence shown here is derived from an EMBL/GenBank/DDBJ whole genome shotgun (WGS) entry which is preliminary data.</text>
</comment>
<evidence type="ECO:0000259" key="3">
    <source>
        <dbReference type="PROSITE" id="PS51724"/>
    </source>
</evidence>
<accession>A0ABU9BTM0</accession>
<dbReference type="Proteomes" id="UP001371218">
    <property type="component" value="Unassembled WGS sequence"/>
</dbReference>
<dbReference type="EMBL" id="JBBUTG010000014">
    <property type="protein sequence ID" value="MEK8033151.1"/>
    <property type="molecule type" value="Genomic_DNA"/>
</dbReference>